<dbReference type="STRING" id="7227.FBpp0297539"/>
<reference evidence="7 9" key="6">
    <citation type="journal article" date="2005" name="PLoS Comput. Biol.">
        <title>Combined evidence annotation of transposable elements in genome sequences.</title>
        <authorList>
            <person name="Quesneville H."/>
            <person name="Bergman C.M."/>
            <person name="Andrieu O."/>
            <person name="Autard D."/>
            <person name="Nouaud D."/>
            <person name="Ashburner M."/>
            <person name="Anxolabehere D."/>
        </authorList>
    </citation>
    <scope>NUCLEOTIDE SEQUENCE [LARGE SCALE GENOMIC DNA]</scope>
    <source>
        <strain evidence="9">Berkeley</strain>
    </source>
</reference>
<evidence type="ECO:0000313" key="7">
    <source>
        <dbReference type="EMBL" id="AFH08038.1"/>
    </source>
</evidence>
<dbReference type="FunFam" id="3.40.33.10:FF:000047">
    <property type="entry name" value="Antares, isoform A"/>
    <property type="match status" value="1"/>
</dbReference>
<reference evidence="7 9" key="7">
    <citation type="journal article" date="2007" name="Science">
        <title>The Release 5.1 annotation of Drosophila melanogaster heterochromatin.</title>
        <authorList>
            <person name="Smith C.D."/>
            <person name="Shu S."/>
            <person name="Mungall C.J."/>
            <person name="Karpen G.H."/>
        </authorList>
    </citation>
    <scope>NUCLEOTIDE SEQUENCE [LARGE SCALE GENOMIC DNA]</scope>
    <source>
        <strain evidence="9">Berkeley</strain>
    </source>
</reference>
<evidence type="ECO:0000313" key="9">
    <source>
        <dbReference type="Proteomes" id="UP000000803"/>
    </source>
</evidence>
<dbReference type="OrthoDB" id="414826at2759"/>
<dbReference type="Bgee" id="FBgn0050488">
    <property type="expression patterns" value="Expressed in spermatid in male reproductive gland and 15 other cell types or tissues"/>
</dbReference>
<reference evidence="7 9" key="11">
    <citation type="journal article" date="2015" name="Genome Res.">
        <title>The Release 6 reference sequence of the Drosophila melanogaster genome.</title>
        <authorList>
            <person name="Hoskins R.A."/>
            <person name="Carlson J.W."/>
            <person name="Wan K.H."/>
            <person name="Park S."/>
            <person name="Mendez I."/>
            <person name="Galle S.E."/>
            <person name="Booth B.W."/>
            <person name="Pfeiffer B.D."/>
            <person name="George R.A."/>
            <person name="Svirskas R."/>
            <person name="Krzywinski M."/>
            <person name="Schein J."/>
            <person name="Accardo M.C."/>
            <person name="Damia E."/>
            <person name="Messina G."/>
            <person name="Mendez-Lago M."/>
            <person name="de Pablos B."/>
            <person name="Demakova O.V."/>
            <person name="Andreyeva E.N."/>
            <person name="Boldyreva L.V."/>
            <person name="Marra M."/>
            <person name="Carvalho A.B."/>
            <person name="Dimitri P."/>
            <person name="Villasante A."/>
            <person name="Zhimulev I.F."/>
            <person name="Rubin G.M."/>
            <person name="Karpen G.H."/>
            <person name="Celniker S.E."/>
        </authorList>
    </citation>
    <scope>NUCLEOTIDE SEQUENCE [LARGE SCALE GENOMIC DNA]</scope>
    <source>
        <strain evidence="9">Berkeley</strain>
    </source>
</reference>
<dbReference type="OMA" id="ANTEKYH"/>
<evidence type="ECO:0000256" key="5">
    <source>
        <dbReference type="SAM" id="SignalP"/>
    </source>
</evidence>
<dbReference type="KEGG" id="dme:Dmel_CG30488"/>
<organism evidence="7 9">
    <name type="scientific">Drosophila melanogaster</name>
    <name type="common">Fruit fly</name>
    <dbReference type="NCBI Taxonomy" id="7227"/>
    <lineage>
        <taxon>Eukaryota</taxon>
        <taxon>Metazoa</taxon>
        <taxon>Ecdysozoa</taxon>
        <taxon>Arthropoda</taxon>
        <taxon>Hexapoda</taxon>
        <taxon>Insecta</taxon>
        <taxon>Pterygota</taxon>
        <taxon>Neoptera</taxon>
        <taxon>Endopterygota</taxon>
        <taxon>Diptera</taxon>
        <taxon>Brachycera</taxon>
        <taxon>Muscomorpha</taxon>
        <taxon>Ephydroidea</taxon>
        <taxon>Drosophilidae</taxon>
        <taxon>Drosophila</taxon>
        <taxon>Sophophora</taxon>
    </lineage>
</organism>
<dbReference type="FlyBase" id="FBgn0050488">
    <property type="gene designation" value="antr"/>
</dbReference>
<keyword evidence="3" id="KW-0964">Secreted</keyword>
<dbReference type="CTD" id="246647"/>
<dbReference type="VEuPathDB" id="VectorBase:FBgn0050488"/>
<protein>
    <submittedName>
        <fullName evidence="7">Antares, isoform B</fullName>
    </submittedName>
</protein>
<dbReference type="RefSeq" id="NP_001246284.1">
    <property type="nucleotide sequence ID" value="NM_001259355.1"/>
</dbReference>
<dbReference type="SMR" id="A0A0B4K7N3"/>
<dbReference type="BioGRID-ORCS" id="246647">
    <property type="hits" value="0 hits in 1 CRISPR screen"/>
</dbReference>
<dbReference type="ExpressionAtlas" id="A0A0B4K7N3">
    <property type="expression patterns" value="baseline and differential"/>
</dbReference>
<dbReference type="InterPro" id="IPR035940">
    <property type="entry name" value="CAP_sf"/>
</dbReference>
<dbReference type="CDD" id="cd05380">
    <property type="entry name" value="CAP_euk"/>
    <property type="match status" value="1"/>
</dbReference>
<dbReference type="GO" id="GO:0005576">
    <property type="term" value="C:extracellular region"/>
    <property type="evidence" value="ECO:0000255"/>
    <property type="project" value="FlyBase"/>
</dbReference>
<dbReference type="SUPFAM" id="SSF55797">
    <property type="entry name" value="PR-1-like"/>
    <property type="match status" value="1"/>
</dbReference>
<dbReference type="eggNOG" id="KOG3017">
    <property type="taxonomic scope" value="Eukaryota"/>
</dbReference>
<reference evidence="7 9" key="3">
    <citation type="journal article" date="2002" name="Genome Biol.">
        <title>Annotation of the Drosophila melanogaster euchromatic genome: a systematic review.</title>
        <authorList>
            <person name="Misra S."/>
            <person name="Crosby M.A."/>
            <person name="Mungall C.J."/>
            <person name="Matthews B.B."/>
            <person name="Campbell K.S."/>
            <person name="Hradecky P."/>
            <person name="Huang Y."/>
            <person name="Kaminker J.S."/>
            <person name="Millburn G.H."/>
            <person name="Prochnik S.E."/>
            <person name="Smith C.D."/>
            <person name="Tupy J.L."/>
            <person name="Whitfied E.J."/>
            <person name="Bayraktaroglu L."/>
            <person name="Berman B.P."/>
            <person name="Bettencourt B.R."/>
            <person name="Celniker S.E."/>
            <person name="de Grey A.D."/>
            <person name="Drysdale R.A."/>
            <person name="Harris N.L."/>
            <person name="Richter J."/>
            <person name="Russo S."/>
            <person name="Schroeder A.J."/>
            <person name="Shu S.Q."/>
            <person name="Stapleton M."/>
            <person name="Yamada C."/>
            <person name="Ashburner M."/>
            <person name="Gelbart W.M."/>
            <person name="Rubin G.M."/>
            <person name="Lewis S.E."/>
        </authorList>
    </citation>
    <scope>GENOME REANNOTATION</scope>
    <source>
        <strain evidence="9">Berkeley</strain>
    </source>
</reference>
<keyword evidence="9" id="KW-1185">Reference proteome</keyword>
<evidence type="ECO:0000256" key="4">
    <source>
        <dbReference type="ARBA" id="ARBA00022729"/>
    </source>
</evidence>
<dbReference type="InParanoid" id="A0A0B4K7N3"/>
<evidence type="ECO:0000256" key="2">
    <source>
        <dbReference type="ARBA" id="ARBA00009923"/>
    </source>
</evidence>
<reference evidence="7 9" key="9">
    <citation type="journal article" date="2015" name="G3 (Bethesda)">
        <title>Gene Model Annotations for Drosophila melanogaster: Impact of High-Throughput Data.</title>
        <authorList>
            <consortium name="FlyBase Consortium"/>
            <person name="Matthews B.B."/>
            <person name="Dos Santos G."/>
            <person name="Crosby M.A."/>
            <person name="Emmert D.B."/>
            <person name="St Pierre S.E."/>
            <person name="Gramates L.S."/>
            <person name="Zhou P."/>
            <person name="Schroeder A.J."/>
            <person name="Falls K."/>
            <person name="Strelets V."/>
            <person name="Russo S.M."/>
            <person name="Gelbart W.M."/>
            <person name="null"/>
        </authorList>
    </citation>
    <scope>NUCLEOTIDE SEQUENCE [LARGE SCALE GENOMIC DNA]</scope>
    <source>
        <strain evidence="9">Berkeley</strain>
    </source>
</reference>
<comment type="similarity">
    <text evidence="2">Belongs to the CRISP family.</text>
</comment>
<dbReference type="EMBL" id="AE013599">
    <property type="protein sequence ID" value="AFH08038.1"/>
    <property type="molecule type" value="Genomic_DNA"/>
</dbReference>
<reference evidence="7 9" key="2">
    <citation type="journal article" date="2002" name="Genome Biol.">
        <title>Finishing a whole-genome shotgun: release 3 of the Drosophila melanogaster euchromatic genome sequence.</title>
        <authorList>
            <person name="Celniker S.E."/>
            <person name="Wheeler D.A."/>
            <person name="Kronmiller B."/>
            <person name="Carlson J.W."/>
            <person name="Halpern A."/>
            <person name="Patel S."/>
            <person name="Adams M."/>
            <person name="Champe M."/>
            <person name="Dugan S.P."/>
            <person name="Frise E."/>
            <person name="Hodgson A."/>
            <person name="George R.A."/>
            <person name="Hoskins R.A."/>
            <person name="Laverty T."/>
            <person name="Muzny D.M."/>
            <person name="Nelson C.R."/>
            <person name="Pacleb J.M."/>
            <person name="Park S."/>
            <person name="Pfeiffer B.D."/>
            <person name="Richards S."/>
            <person name="Sodergren E.J."/>
            <person name="Svirskas R."/>
            <person name="Tabor P.E."/>
            <person name="Wan K."/>
            <person name="Stapleton M."/>
            <person name="Sutton G.G."/>
            <person name="Venter C."/>
            <person name="Weinstock G."/>
            <person name="Scherer S.E."/>
            <person name="Myers E.W."/>
            <person name="Gibbs R.A."/>
            <person name="Rubin G.M."/>
        </authorList>
    </citation>
    <scope>NUCLEOTIDE SEQUENCE [LARGE SCALE GENOMIC DNA]</scope>
    <source>
        <strain evidence="9">Berkeley</strain>
    </source>
</reference>
<proteinExistence type="inferred from homology"/>
<sequence length="272" mass="30453">MKMWYLYLFLLPLTASLIPEDDPHCKPNLCMNSEIHVGCFQPKAVGEQCGKNNLFLNVNGALKTGILSRINMLRNYVASGVGNYSVAARMPTMGWDFELQRLADRQVRQCDETGKFCANTDKYHYVATTEIRSKMGRTKSLKSAILDKLLPELFLDVMGCMMNSQKLVPVREGTCVGHYMPLIQDHGSRMGCGLRVKGRDEKESNIILLCHFSRASVNNLVPYEEGQIPAGKCATGPSQMYQFLCSEDEYVDANSMVVESNMPSSDQIQVDI</sequence>
<keyword evidence="4 5" id="KW-0732">Signal</keyword>
<dbReference type="DNASU" id="246647"/>
<dbReference type="Proteomes" id="UP000000803">
    <property type="component" value="Chromosome 2R"/>
</dbReference>
<dbReference type="Gene3D" id="3.40.33.10">
    <property type="entry name" value="CAP"/>
    <property type="match status" value="1"/>
</dbReference>
<dbReference type="PIRSF" id="PIRSF038921">
    <property type="entry name" value="P14a"/>
    <property type="match status" value="1"/>
</dbReference>
<dbReference type="AlphaFoldDB" id="A0A0B4K7N3"/>
<evidence type="ECO:0000256" key="3">
    <source>
        <dbReference type="ARBA" id="ARBA00022525"/>
    </source>
</evidence>
<comment type="subcellular location">
    <subcellularLocation>
        <location evidence="1">Secreted</location>
    </subcellularLocation>
</comment>
<dbReference type="Pfam" id="PF00188">
    <property type="entry name" value="CAP"/>
    <property type="match status" value="1"/>
</dbReference>
<name>A0A0B4K7N3_DROME</name>
<dbReference type="FunCoup" id="A0A0B4K7N3">
    <property type="interactions" value="22"/>
</dbReference>
<dbReference type="PaxDb" id="7227-FBpp0297539"/>
<reference evidence="7 9" key="1">
    <citation type="journal article" date="2000" name="Science">
        <title>The genome sequence of Drosophila melanogaster.</title>
        <authorList>
            <person name="Adams M.D."/>
            <person name="Celniker S.E."/>
            <person name="Holt R.A."/>
            <person name="Evans C.A."/>
            <person name="Gocayne J.D."/>
            <person name="Amanatides P.G."/>
            <person name="Scherer S.E."/>
            <person name="Li P.W."/>
            <person name="Hoskins R.A."/>
            <person name="Galle R.F."/>
            <person name="George R.A."/>
            <person name="Lewis S.E."/>
            <person name="Richards S."/>
            <person name="Ashburner M."/>
            <person name="Henderson S.N."/>
            <person name="Sutton G.G."/>
            <person name="Wortman J.R."/>
            <person name="Yandell M.D."/>
            <person name="Zhang Q."/>
            <person name="Chen L.X."/>
            <person name="Brandon R.C."/>
            <person name="Rogers Y.H."/>
            <person name="Blazej R.G."/>
            <person name="Champe M."/>
            <person name="Pfeiffer B.D."/>
            <person name="Wan K.H."/>
            <person name="Doyle C."/>
            <person name="Baxter E.G."/>
            <person name="Helt G."/>
            <person name="Nelson C.R."/>
            <person name="Gabor G.L."/>
            <person name="Abril J.F."/>
            <person name="Agbayani A."/>
            <person name="An H.J."/>
            <person name="Andrews-Pfannkoch C."/>
            <person name="Baldwin D."/>
            <person name="Ballew R.M."/>
            <person name="Basu A."/>
            <person name="Baxendale J."/>
            <person name="Bayraktaroglu L."/>
            <person name="Beasley E.M."/>
            <person name="Beeson K.Y."/>
            <person name="Benos P.V."/>
            <person name="Berman B.P."/>
            <person name="Bhandari D."/>
            <person name="Bolshakov S."/>
            <person name="Borkova D."/>
            <person name="Botchan M.R."/>
            <person name="Bouck J."/>
            <person name="Brokstein P."/>
            <person name="Brottier P."/>
            <person name="Burtis K.C."/>
            <person name="Busam D.A."/>
            <person name="Butler H."/>
            <person name="Cadieu E."/>
            <person name="Center A."/>
            <person name="Chandra I."/>
            <person name="Cherry J.M."/>
            <person name="Cawley S."/>
            <person name="Dahlke C."/>
            <person name="Davenport L.B."/>
            <person name="Davies P."/>
            <person name="de Pablos B."/>
            <person name="Delcher A."/>
            <person name="Deng Z."/>
            <person name="Mays A.D."/>
            <person name="Dew I."/>
            <person name="Dietz S.M."/>
            <person name="Dodson K."/>
            <person name="Doup L.E."/>
            <person name="Downes M."/>
            <person name="Dugan-Rocha S."/>
            <person name="Dunkov B.C."/>
            <person name="Dunn P."/>
            <person name="Durbin K.J."/>
            <person name="Evangelista C.C."/>
            <person name="Ferraz C."/>
            <person name="Ferriera S."/>
            <person name="Fleischmann W."/>
            <person name="Fosler C."/>
            <person name="Gabrielian A.E."/>
            <person name="Garg N.S."/>
            <person name="Gelbart W.M."/>
            <person name="Glasser K."/>
            <person name="Glodek A."/>
            <person name="Gong F."/>
            <person name="Gorrell J.H."/>
            <person name="Gu Z."/>
            <person name="Guan P."/>
            <person name="Harris M."/>
            <person name="Harris N.L."/>
            <person name="Harvey D."/>
            <person name="Heiman T.J."/>
            <person name="Hernandez J.R."/>
            <person name="Houck J."/>
            <person name="Hostin D."/>
            <person name="Houston K.A."/>
            <person name="Howland T.J."/>
            <person name="Wei M.H."/>
            <person name="Ibegwam C."/>
            <person name="Jalali M."/>
            <person name="Kalush F."/>
            <person name="Karpen G.H."/>
            <person name="Ke Z."/>
            <person name="Kennison J.A."/>
            <person name="Ketchum K.A."/>
            <person name="Kimmel B.E."/>
            <person name="Kodira C.D."/>
            <person name="Kraft C."/>
            <person name="Kravitz S."/>
            <person name="Kulp D."/>
            <person name="Lai Z."/>
            <person name="Lasko P."/>
            <person name="Lei Y."/>
            <person name="Levitsky A.A."/>
            <person name="Li J."/>
            <person name="Li Z."/>
            <person name="Liang Y."/>
            <person name="Lin X."/>
            <person name="Liu X."/>
            <person name="Mattei B."/>
            <person name="McIntosh T.C."/>
            <person name="McLeod M.P."/>
            <person name="McPherson D."/>
            <person name="Merkulov G."/>
            <person name="Milshina N.V."/>
            <person name="Mobarry C."/>
            <person name="Morris J."/>
            <person name="Moshrefi A."/>
            <person name="Mount S.M."/>
            <person name="Moy M."/>
            <person name="Murphy B."/>
            <person name="Murphy L."/>
            <person name="Muzny D.M."/>
            <person name="Nelson D.L."/>
            <person name="Nelson D.R."/>
            <person name="Nelson K.A."/>
            <person name="Nixon K."/>
            <person name="Nusskern D.R."/>
            <person name="Pacleb J.M."/>
            <person name="Palazzolo M."/>
            <person name="Pittman G.S."/>
            <person name="Pan S."/>
            <person name="Pollard J."/>
            <person name="Puri V."/>
            <person name="Reese M.G."/>
            <person name="Reinert K."/>
            <person name="Remington K."/>
            <person name="Saunders R.D."/>
            <person name="Scheeler F."/>
            <person name="Shen H."/>
            <person name="Shue B.C."/>
            <person name="Siden-Kiamos I."/>
            <person name="Simpson M."/>
            <person name="Skupski M.P."/>
            <person name="Smith T."/>
            <person name="Spier E."/>
            <person name="Spradling A.C."/>
            <person name="Stapleton M."/>
            <person name="Strong R."/>
            <person name="Sun E."/>
            <person name="Svirskas R."/>
            <person name="Tector C."/>
            <person name="Turner R."/>
            <person name="Venter E."/>
            <person name="Wang A.H."/>
            <person name="Wang X."/>
            <person name="Wang Z.Y."/>
            <person name="Wassarman D.A."/>
            <person name="Weinstock G.M."/>
            <person name="Weissenbach J."/>
            <person name="Williams S.M."/>
            <person name="WoodageT"/>
            <person name="Worley K.C."/>
            <person name="Wu D."/>
            <person name="Yang S."/>
            <person name="Yao Q.A."/>
            <person name="Ye J."/>
            <person name="Yeh R.F."/>
            <person name="Zaveri J.S."/>
            <person name="Zhan M."/>
            <person name="Zhang G."/>
            <person name="Zhao Q."/>
            <person name="Zheng L."/>
            <person name="Zheng X.H."/>
            <person name="Zhong F.N."/>
            <person name="Zhong W."/>
            <person name="Zhou X."/>
            <person name="Zhu S."/>
            <person name="Zhu X."/>
            <person name="Smith H.O."/>
            <person name="Gibbs R.A."/>
            <person name="Myers E.W."/>
            <person name="Rubin G.M."/>
            <person name="Venter J.C."/>
        </authorList>
    </citation>
    <scope>NUCLEOTIDE SEQUENCE [LARGE SCALE GENOMIC DNA]</scope>
    <source>
        <strain evidence="9">Berkeley</strain>
    </source>
</reference>
<dbReference type="GO" id="GO:0007320">
    <property type="term" value="P:insemination"/>
    <property type="evidence" value="ECO:0007007"/>
    <property type="project" value="FlyBase"/>
</dbReference>
<dbReference type="GeneID" id="246647"/>
<reference evidence="7 9" key="10">
    <citation type="journal article" date="2015" name="G3 (Bethesda)">
        <title>Gene Model Annotations for Drosophila melanogaster: The Rule-Benders.</title>
        <authorList>
            <consortium name="FlyBase Consortium"/>
            <person name="Crosby M.A."/>
            <person name="Gramates L.S."/>
            <person name="Dos Santos G."/>
            <person name="Matthews B.B."/>
            <person name="St Pierre S.E."/>
            <person name="Zhou P."/>
            <person name="Schroeder A.J."/>
            <person name="Falls K."/>
            <person name="Emmert D.B."/>
            <person name="Russo S.M."/>
            <person name="Gelbart W.M."/>
            <person name="null"/>
        </authorList>
    </citation>
    <scope>NUCLEOTIDE SEQUENCE [LARGE SCALE GENOMIC DNA]</scope>
    <source>
        <strain evidence="9">Berkeley</strain>
    </source>
</reference>
<dbReference type="GO" id="GO:0045434">
    <property type="term" value="P:negative regulation of female receptivity, post-mating"/>
    <property type="evidence" value="ECO:0000315"/>
    <property type="project" value="FlyBase"/>
</dbReference>
<evidence type="ECO:0000256" key="1">
    <source>
        <dbReference type="ARBA" id="ARBA00004613"/>
    </source>
</evidence>
<dbReference type="InterPro" id="IPR014044">
    <property type="entry name" value="CAP_dom"/>
</dbReference>
<evidence type="ECO:0000259" key="6">
    <source>
        <dbReference type="Pfam" id="PF00188"/>
    </source>
</evidence>
<feature type="signal peptide" evidence="5">
    <location>
        <begin position="1"/>
        <end position="16"/>
    </location>
</feature>
<accession>A0A0B4K7N3</accession>
<gene>
    <name evidence="7 8" type="primary">antr</name>
    <name evidence="7" type="synonym">Dmel\CG30488</name>
    <name evidence="7 8" type="ORF">CG30488</name>
    <name evidence="7" type="ORF">Dmel_CG30488</name>
</gene>
<dbReference type="GO" id="GO:0005615">
    <property type="term" value="C:extracellular space"/>
    <property type="evidence" value="ECO:0007005"/>
    <property type="project" value="FlyBase"/>
</dbReference>
<reference evidence="7 9" key="5">
    <citation type="journal article" date="2002" name="Genome Biol.">
        <title>Heterochromatic sequences in a Drosophila whole-genome shotgun assembly.</title>
        <authorList>
            <person name="Hoskins R.A."/>
            <person name="Smith C.D."/>
            <person name="Carlson J.W."/>
            <person name="Carvalho A.B."/>
            <person name="Halpern A."/>
            <person name="Kaminker J.S."/>
            <person name="Kennedy C."/>
            <person name="Mungall C.J."/>
            <person name="Sullivan B.A."/>
            <person name="Sutton G.G."/>
            <person name="Yasuhara J.C."/>
            <person name="Wakimoto B.T."/>
            <person name="Myers E.W."/>
            <person name="Celniker S.E."/>
            <person name="Rubin G.M."/>
            <person name="Karpen G.H."/>
        </authorList>
    </citation>
    <scope>NUCLEOTIDE SEQUENCE [LARGE SCALE GENOMIC DNA]</scope>
    <source>
        <strain evidence="9">Berkeley</strain>
    </source>
</reference>
<feature type="domain" description="SCP" evidence="6">
    <location>
        <begin position="68"/>
        <end position="212"/>
    </location>
</feature>
<reference evidence="7 9" key="4">
    <citation type="journal article" date="2002" name="Genome Biol.">
        <title>The transposable elements of the Drosophila melanogaster euchromatin: a genomics perspective.</title>
        <authorList>
            <person name="Kaminker J.S."/>
            <person name="Bergman C.M."/>
            <person name="Kronmiller B."/>
            <person name="Carlson J."/>
            <person name="Svirskas R."/>
            <person name="Patel S."/>
            <person name="Frise E."/>
            <person name="Wheeler D.A."/>
            <person name="Lewis S.E."/>
            <person name="Rubin G.M."/>
            <person name="Ashburner M."/>
            <person name="Celniker S.E."/>
        </authorList>
    </citation>
    <scope>NUCLEOTIDE SEQUENCE [LARGE SCALE GENOMIC DNA]</scope>
    <source>
        <strain evidence="9">Berkeley</strain>
    </source>
</reference>
<dbReference type="GO" id="GO:0046693">
    <property type="term" value="P:sperm storage"/>
    <property type="evidence" value="ECO:0000315"/>
    <property type="project" value="FlyBase"/>
</dbReference>
<dbReference type="AGR" id="FB:FBgn0050488"/>
<evidence type="ECO:0000313" key="8">
    <source>
        <dbReference type="FlyBase" id="FBgn0050488"/>
    </source>
</evidence>
<dbReference type="PhylomeDB" id="A0A0B4K7N3"/>
<reference evidence="7 9" key="8">
    <citation type="journal article" date="2007" name="Science">
        <title>Sequence finishing and mapping of Drosophila melanogaster heterochromatin.</title>
        <authorList>
            <person name="Hoskins R.A."/>
            <person name="Carlson J.W."/>
            <person name="Kennedy C."/>
            <person name="Acevedo D."/>
            <person name="Evans-Holm M."/>
            <person name="Frise E."/>
            <person name="Wan K.H."/>
            <person name="Park S."/>
            <person name="Mendez-Lago M."/>
            <person name="Rossi F."/>
            <person name="Villasante A."/>
            <person name="Dimitri P."/>
            <person name="Karpen G.H."/>
            <person name="Celniker S.E."/>
        </authorList>
    </citation>
    <scope>NUCLEOTIDE SEQUENCE [LARGE SCALE GENOMIC DNA]</scope>
    <source>
        <strain evidence="9">Berkeley</strain>
    </source>
</reference>
<dbReference type="InterPro" id="IPR034763">
    <property type="entry name" value="P14a_insect"/>
</dbReference>
<feature type="chain" id="PRO_5002107201" evidence="5">
    <location>
        <begin position="17"/>
        <end position="272"/>
    </location>
</feature>